<reference evidence="1 2" key="1">
    <citation type="journal article" date="2023" name="Insect Mol. Biol.">
        <title>Genome sequencing provides insights into the evolution of gene families encoding plant cell wall-degrading enzymes in longhorned beetles.</title>
        <authorList>
            <person name="Shin N.R."/>
            <person name="Okamura Y."/>
            <person name="Kirsch R."/>
            <person name="Pauchet Y."/>
        </authorList>
    </citation>
    <scope>NUCLEOTIDE SEQUENCE [LARGE SCALE GENOMIC DNA]</scope>
    <source>
        <strain evidence="1">EAD_L_NR</strain>
    </source>
</reference>
<dbReference type="SUPFAM" id="SSF48726">
    <property type="entry name" value="Immunoglobulin"/>
    <property type="match status" value="1"/>
</dbReference>
<dbReference type="InterPro" id="IPR036179">
    <property type="entry name" value="Ig-like_dom_sf"/>
</dbReference>
<accession>A0AAV8VWP6</accession>
<protein>
    <recommendedName>
        <fullName evidence="3">Immunoglobulin I-set domain-containing protein</fullName>
    </recommendedName>
</protein>
<keyword evidence="2" id="KW-1185">Reference proteome</keyword>
<comment type="caution">
    <text evidence="1">The sequence shown here is derived from an EMBL/GenBank/DDBJ whole genome shotgun (WGS) entry which is preliminary data.</text>
</comment>
<dbReference type="InterPro" id="IPR013783">
    <property type="entry name" value="Ig-like_fold"/>
</dbReference>
<name>A0AAV8VWP6_9CUCU</name>
<evidence type="ECO:0000313" key="2">
    <source>
        <dbReference type="Proteomes" id="UP001159042"/>
    </source>
</evidence>
<evidence type="ECO:0000313" key="1">
    <source>
        <dbReference type="EMBL" id="KAJ8918071.1"/>
    </source>
</evidence>
<dbReference type="EMBL" id="JANEYG010000028">
    <property type="protein sequence ID" value="KAJ8918071.1"/>
    <property type="molecule type" value="Genomic_DNA"/>
</dbReference>
<organism evidence="1 2">
    <name type="scientific">Exocentrus adspersus</name>
    <dbReference type="NCBI Taxonomy" id="1586481"/>
    <lineage>
        <taxon>Eukaryota</taxon>
        <taxon>Metazoa</taxon>
        <taxon>Ecdysozoa</taxon>
        <taxon>Arthropoda</taxon>
        <taxon>Hexapoda</taxon>
        <taxon>Insecta</taxon>
        <taxon>Pterygota</taxon>
        <taxon>Neoptera</taxon>
        <taxon>Endopterygota</taxon>
        <taxon>Coleoptera</taxon>
        <taxon>Polyphaga</taxon>
        <taxon>Cucujiformia</taxon>
        <taxon>Chrysomeloidea</taxon>
        <taxon>Cerambycidae</taxon>
        <taxon>Lamiinae</taxon>
        <taxon>Acanthocinini</taxon>
        <taxon>Exocentrus</taxon>
    </lineage>
</organism>
<dbReference type="Gene3D" id="2.60.40.10">
    <property type="entry name" value="Immunoglobulins"/>
    <property type="match status" value="1"/>
</dbReference>
<proteinExistence type="predicted"/>
<gene>
    <name evidence="1" type="ORF">NQ315_011528</name>
</gene>
<sequence>MLLQEKHPLSFIPSTKYTIREDRSGYKVFMWLVIRSFAPGDIGTYNCVSTNSLGRAEGTLRLYAQHSGLAKEKNNNDIPRRCLQCFQEQNEGLLK</sequence>
<dbReference type="Proteomes" id="UP001159042">
    <property type="component" value="Unassembled WGS sequence"/>
</dbReference>
<dbReference type="AlphaFoldDB" id="A0AAV8VWP6"/>
<evidence type="ECO:0008006" key="3">
    <source>
        <dbReference type="Google" id="ProtNLM"/>
    </source>
</evidence>